<evidence type="ECO:0000313" key="1">
    <source>
        <dbReference type="EnsemblPlants" id="HORVU.MOREX.r3.2HG0218060.1.CDS1"/>
    </source>
</evidence>
<dbReference type="STRING" id="112509.M0X5H8"/>
<dbReference type="SMR" id="M0X5H8"/>
<dbReference type="InterPro" id="IPR057984">
    <property type="entry name" value="PATROL1_C"/>
</dbReference>
<dbReference type="PANTHER" id="PTHR31280:SF21">
    <property type="entry name" value="MHD2 DOMAIN-CONTAINING PROTEIN"/>
    <property type="match status" value="1"/>
</dbReference>
<dbReference type="GeneID" id="123428586"/>
<keyword evidence="2" id="KW-1185">Reference proteome</keyword>
<proteinExistence type="predicted"/>
<reference evidence="1" key="3">
    <citation type="submission" date="2022-01" db="UniProtKB">
        <authorList>
            <consortium name="EnsemblPlants"/>
        </authorList>
    </citation>
    <scope>IDENTIFICATION</scope>
    <source>
        <strain evidence="1">subsp. vulgare</strain>
    </source>
</reference>
<dbReference type="Gramene" id="HORVU.MOREX.r2.2HG0180570.1">
    <property type="protein sequence ID" value="HORVU.MOREX.r2.2HG0180570.1.CDS.1"/>
    <property type="gene ID" value="HORVU.MOREX.r2.2HG0180570"/>
</dbReference>
<dbReference type="InterPro" id="IPR008528">
    <property type="entry name" value="unc-13_homologue"/>
</dbReference>
<gene>
    <name evidence="1" type="primary">LOC123428586</name>
</gene>
<dbReference type="InParanoid" id="M0X5H8"/>
<dbReference type="EnsemblPlants" id="HORVU.MOREX.r3.2HG0218060.1">
    <property type="protein sequence ID" value="HORVU.MOREX.r3.2HG0218060.1.CDS1"/>
    <property type="gene ID" value="HORVU.MOREX.r3.2HG0218060"/>
</dbReference>
<sequence length="162" mass="17233">MKQNLAFLGSVVGERPQPLAVREVIKAFLVVLLAGGSGRAFSREDHGAVAEDFAGLKRMFCSCSGDGLVTEEVVETETAAAQGVVDLMASPTGKLIEEFCRLSGGTRGMPPGVLPFVRRHERNAAGHDDDNDNDETVESVGRLHYAACAVPPIETTRQPADP</sequence>
<dbReference type="RefSeq" id="XP_044968746.1">
    <property type="nucleotide sequence ID" value="XM_045112811.1"/>
</dbReference>
<dbReference type="PaxDb" id="4513-MLOC_57204.1"/>
<dbReference type="Gramene" id="HORVU.MOREX.r3.2HG0218060.1">
    <property type="protein sequence ID" value="HORVU.MOREX.r3.2HG0218060.1.CDS1"/>
    <property type="gene ID" value="HORVU.MOREX.r3.2HG0218060"/>
</dbReference>
<evidence type="ECO:0000313" key="2">
    <source>
        <dbReference type="Proteomes" id="UP000011116"/>
    </source>
</evidence>
<protein>
    <submittedName>
        <fullName evidence="1">Uncharacterized protein</fullName>
    </submittedName>
</protein>
<reference evidence="1" key="2">
    <citation type="submission" date="2020-10" db="EMBL/GenBank/DDBJ databases">
        <authorList>
            <person name="Scholz U."/>
            <person name="Mascher M."/>
            <person name="Fiebig A."/>
        </authorList>
    </citation>
    <scope>NUCLEOTIDE SEQUENCE [LARGE SCALE GENOMIC DNA]</scope>
    <source>
        <strain evidence="1">cv. Morex</strain>
    </source>
</reference>
<dbReference type="ExpressionAtlas" id="M0X5H8">
    <property type="expression patterns" value="baseline"/>
</dbReference>
<name>M0X5H8_HORVV</name>
<dbReference type="AlphaFoldDB" id="M0X5H8"/>
<accession>M0X5H8</accession>
<dbReference type="Pfam" id="PF25761">
    <property type="entry name" value="TPR_PATROL1"/>
    <property type="match status" value="1"/>
</dbReference>
<dbReference type="OrthoDB" id="2015333at2759"/>
<dbReference type="PROSITE" id="PS51259">
    <property type="entry name" value="MHD2"/>
    <property type="match status" value="1"/>
</dbReference>
<organism evidence="1 2">
    <name type="scientific">Hordeum vulgare subsp. vulgare</name>
    <name type="common">Domesticated barley</name>
    <dbReference type="NCBI Taxonomy" id="112509"/>
    <lineage>
        <taxon>Eukaryota</taxon>
        <taxon>Viridiplantae</taxon>
        <taxon>Streptophyta</taxon>
        <taxon>Embryophyta</taxon>
        <taxon>Tracheophyta</taxon>
        <taxon>Spermatophyta</taxon>
        <taxon>Magnoliopsida</taxon>
        <taxon>Liliopsida</taxon>
        <taxon>Poales</taxon>
        <taxon>Poaceae</taxon>
        <taxon>BOP clade</taxon>
        <taxon>Pooideae</taxon>
        <taxon>Triticodae</taxon>
        <taxon>Triticeae</taxon>
        <taxon>Hordeinae</taxon>
        <taxon>Hordeum</taxon>
    </lineage>
</organism>
<dbReference type="InterPro" id="IPR014772">
    <property type="entry name" value="Munc13_dom-2"/>
</dbReference>
<dbReference type="eggNOG" id="ENOG502QWTE">
    <property type="taxonomic scope" value="Eukaryota"/>
</dbReference>
<dbReference type="KEGG" id="hvg:123428586"/>
<reference evidence="2" key="1">
    <citation type="journal article" date="2012" name="Nature">
        <title>A physical, genetic and functional sequence assembly of the barley genome.</title>
        <authorList>
            <consortium name="The International Barley Genome Sequencing Consortium"/>
            <person name="Mayer K.F."/>
            <person name="Waugh R."/>
            <person name="Brown J.W."/>
            <person name="Schulman A."/>
            <person name="Langridge P."/>
            <person name="Platzer M."/>
            <person name="Fincher G.B."/>
            <person name="Muehlbauer G.J."/>
            <person name="Sato K."/>
            <person name="Close T.J."/>
            <person name="Wise R.P."/>
            <person name="Stein N."/>
        </authorList>
    </citation>
    <scope>NUCLEOTIDE SEQUENCE [LARGE SCALE GENOMIC DNA]</scope>
    <source>
        <strain evidence="2">cv. Morex</strain>
    </source>
</reference>
<dbReference type="Proteomes" id="UP000011116">
    <property type="component" value="Chromosome 2H"/>
</dbReference>
<dbReference type="PANTHER" id="PTHR31280">
    <property type="entry name" value="PROTEIN UNC-13 HOMOLOG"/>
    <property type="match status" value="1"/>
</dbReference>